<reference evidence="1" key="1">
    <citation type="submission" date="2019-04" db="EMBL/GenBank/DDBJ databases">
        <title>Microbes associate with the intestines of laboratory mice.</title>
        <authorList>
            <person name="Navarre W."/>
            <person name="Wong E."/>
            <person name="Huang K."/>
            <person name="Tropini C."/>
            <person name="Ng K."/>
            <person name="Yu B."/>
        </authorList>
    </citation>
    <scope>NUCLEOTIDE SEQUENCE</scope>
    <source>
        <strain evidence="1">NM04_E33</strain>
    </source>
</reference>
<comment type="caution">
    <text evidence="1">The sequence shown here is derived from an EMBL/GenBank/DDBJ whole genome shotgun (WGS) entry which is preliminary data.</text>
</comment>
<name>A0AC61RJH3_9BACT</name>
<proteinExistence type="predicted"/>
<protein>
    <submittedName>
        <fullName evidence="1">DUF4373 domain-containing protein</fullName>
    </submittedName>
</protein>
<gene>
    <name evidence="1" type="ORF">E5331_05295</name>
</gene>
<evidence type="ECO:0000313" key="2">
    <source>
        <dbReference type="Proteomes" id="UP000306319"/>
    </source>
</evidence>
<dbReference type="Proteomes" id="UP000306319">
    <property type="component" value="Unassembled WGS sequence"/>
</dbReference>
<keyword evidence="2" id="KW-1185">Reference proteome</keyword>
<accession>A0AC61RJH3</accession>
<organism evidence="1 2">
    <name type="scientific">Lepagella muris</name>
    <dbReference type="NCBI Taxonomy" id="3032870"/>
    <lineage>
        <taxon>Bacteria</taxon>
        <taxon>Pseudomonadati</taxon>
        <taxon>Bacteroidota</taxon>
        <taxon>Bacteroidia</taxon>
        <taxon>Bacteroidales</taxon>
        <taxon>Muribaculaceae</taxon>
        <taxon>Lepagella</taxon>
    </lineage>
</organism>
<sequence length="284" mass="31992">MARTIKQGLDYFPFDVDFYQDLKIRKLIKYQGGKAISVYTLLLCIIYRNGYYIRWDKELPFMISELTGYTEANIQEVIECCMNIGLLSRELFESEGILTSKGIQARYAGICSSSRRRGTIAEYSLMPRKSADGVTGSKGKKTRHQPQQTDSKDSAVSAPPASKEKAPRKKKTAERPADPPAEYSLTVDQEIPLMAGEQIWAEAICKNHSISADEFRQFMEKFALHCKSGDVSHSSLSDAKRHFNDWLKYAIKNLSNAPDANKPSPQRRTPRRAPVKPGCGLIED</sequence>
<dbReference type="EMBL" id="SRYB01000005">
    <property type="protein sequence ID" value="TGY79792.1"/>
    <property type="molecule type" value="Genomic_DNA"/>
</dbReference>
<evidence type="ECO:0000313" key="1">
    <source>
        <dbReference type="EMBL" id="TGY79792.1"/>
    </source>
</evidence>